<dbReference type="InterPro" id="IPR005593">
    <property type="entry name" value="Xul5P/Fru6P_PKetolase"/>
</dbReference>
<feature type="domain" description="Xylulose 5-phosphate/Fructose 6-phosphate phosphoketolase N-terminal" evidence="5">
    <location>
        <begin position="7"/>
        <end position="369"/>
    </location>
</feature>
<evidence type="ECO:0000313" key="7">
    <source>
        <dbReference type="Proteomes" id="UP000683428"/>
    </source>
</evidence>
<dbReference type="CDD" id="cd02011">
    <property type="entry name" value="TPP_PK"/>
    <property type="match status" value="1"/>
</dbReference>
<evidence type="ECO:0000313" key="6">
    <source>
        <dbReference type="EMBL" id="QWT47948.1"/>
    </source>
</evidence>
<dbReference type="PROSITE" id="PS60003">
    <property type="entry name" value="PHOSPHOKETOLASE_2"/>
    <property type="match status" value="1"/>
</dbReference>
<name>A0A975SKI4_9RHOO</name>
<keyword evidence="3" id="KW-0456">Lyase</keyword>
<dbReference type="RefSeq" id="WP_216129965.1">
    <property type="nucleotide sequence ID" value="NZ_CP064782.1"/>
</dbReference>
<dbReference type="InterPro" id="IPR019790">
    <property type="entry name" value="Xul5P/Fru6P_PKetolase_CS"/>
</dbReference>
<dbReference type="EC" id="4.1.2.-" evidence="3"/>
<dbReference type="PROSITE" id="PS60002">
    <property type="entry name" value="PHOSPHOKETOLASE_1"/>
    <property type="match status" value="1"/>
</dbReference>
<dbReference type="Proteomes" id="UP000683428">
    <property type="component" value="Chromosome"/>
</dbReference>
<dbReference type="HAMAP" id="MF_01403">
    <property type="entry name" value="Phosphoketolase"/>
    <property type="match status" value="1"/>
</dbReference>
<evidence type="ECO:0000256" key="2">
    <source>
        <dbReference type="ARBA" id="ARBA00023052"/>
    </source>
</evidence>
<protein>
    <recommendedName>
        <fullName evidence="3">Probable phosphoketolase</fullName>
        <ecNumber evidence="3">4.1.2.-</ecNumber>
    </recommendedName>
</protein>
<dbReference type="NCBIfam" id="NF003619">
    <property type="entry name" value="PRK05261.1-4"/>
    <property type="match status" value="1"/>
</dbReference>
<evidence type="ECO:0000259" key="4">
    <source>
        <dbReference type="Pfam" id="PF09363"/>
    </source>
</evidence>
<dbReference type="GO" id="GO:0005975">
    <property type="term" value="P:carbohydrate metabolic process"/>
    <property type="evidence" value="ECO:0007669"/>
    <property type="project" value="InterPro"/>
</dbReference>
<dbReference type="PIRSF" id="PIRSF017245">
    <property type="entry name" value="Phosphoketolase"/>
    <property type="match status" value="1"/>
</dbReference>
<reference evidence="6" key="1">
    <citation type="submission" date="2020-11" db="EMBL/GenBank/DDBJ databases">
        <title>Azospira inquinata sp. nov.</title>
        <authorList>
            <person name="Moe W.M."/>
            <person name="Mikes M.C."/>
        </authorList>
    </citation>
    <scope>NUCLEOTIDE SEQUENCE</scope>
    <source>
        <strain evidence="6">Azo-3</strain>
    </source>
</reference>
<organism evidence="6 7">
    <name type="scientific">Azospira inquinata</name>
    <dbReference type="NCBI Taxonomy" id="2785627"/>
    <lineage>
        <taxon>Bacteria</taxon>
        <taxon>Pseudomonadati</taxon>
        <taxon>Pseudomonadota</taxon>
        <taxon>Betaproteobacteria</taxon>
        <taxon>Rhodocyclales</taxon>
        <taxon>Rhodocyclaceae</taxon>
        <taxon>Azospira</taxon>
    </lineage>
</organism>
<keyword evidence="2 3" id="KW-0786">Thiamine pyrophosphate</keyword>
<comment type="cofactor">
    <cofactor evidence="1 3">
        <name>thiamine diphosphate</name>
        <dbReference type="ChEBI" id="CHEBI:58937"/>
    </cofactor>
</comment>
<dbReference type="AlphaFoldDB" id="A0A975SKI4"/>
<dbReference type="Pfam" id="PF09363">
    <property type="entry name" value="XFP_C"/>
    <property type="match status" value="1"/>
</dbReference>
<evidence type="ECO:0000256" key="1">
    <source>
        <dbReference type="ARBA" id="ARBA00001964"/>
    </source>
</evidence>
<feature type="domain" description="Xylulose 5-phosphate/Fructose 6-phosphate phosphoketolase C-terminal" evidence="4">
    <location>
        <begin position="587"/>
        <end position="788"/>
    </location>
</feature>
<dbReference type="KEGG" id="aiq:Azoinq_08670"/>
<dbReference type="InterPro" id="IPR019789">
    <property type="entry name" value="Xul5P/Fru6P_PKetolase_ThDP_BS"/>
</dbReference>
<accession>A0A975SKI4</accession>
<proteinExistence type="inferred from homology"/>
<dbReference type="PANTHER" id="PTHR31273">
    <property type="entry name" value="PHOSPHOKETOLASE-RELATED"/>
    <property type="match status" value="1"/>
</dbReference>
<dbReference type="Pfam" id="PF09364">
    <property type="entry name" value="XFP_N"/>
    <property type="match status" value="1"/>
</dbReference>
<evidence type="ECO:0000256" key="3">
    <source>
        <dbReference type="HAMAP-Rule" id="MF_01403"/>
    </source>
</evidence>
<dbReference type="PANTHER" id="PTHR31273:SF0">
    <property type="entry name" value="PHOSPHOKETOLASE-RELATED"/>
    <property type="match status" value="1"/>
</dbReference>
<dbReference type="InterPro" id="IPR023962">
    <property type="entry name" value="Phosphoketolase"/>
</dbReference>
<evidence type="ECO:0000259" key="5">
    <source>
        <dbReference type="Pfam" id="PF09364"/>
    </source>
</evidence>
<dbReference type="InterPro" id="IPR018970">
    <property type="entry name" value="Xul5P/Fru6P_PKetolase_N"/>
</dbReference>
<comment type="similarity">
    <text evidence="3">Belongs to the XFP family.</text>
</comment>
<sequence>MTATPLSSDELRRLHAWWRACTYLGAAMIYLRDNPLLAEPLRAEQVKHRPLGHWGSSPGIAFTYAHLSRLVKRDDFPALFIAGPGHGAPGVLAPAWLEGTYGERYPDRGWGLAGLTRFCREFSFPGGSGSHCTPEVPGSIHEGGELGYSLSHAFGAAFDHPDLVVAAMVGDGEAETGPLATAWHSNKFLNPVRDGAVLPILHLNGYKIANPTLLARIPREELLALFAGYGWAPRVVEGSEPEAMHQGMAAAMEDCLAEIRAIQGAARQAGSAPAQRPRWPMVILISPKGWTGPKEADGHQVEGTWRAHQVPLSDPRHNPRHLEQLAQWLASYRPEELFTPEGRPQPELMDWAPRGERRLSACPYANGGLGRRPLERPDWRAHGVKVEFPAASSVENTAPLGAYLADLLRANPDNFRVFGPDETASNRLQAVFEASGKTWLAERRPEDGDGGHLAADGRVMEMLSEHTLEGWLEGYLLSGRHGFLSTYEAFAHVIDSMFNQHAKWLEMARAVPWRAPVAALNLLITSTVWRQDHNGFTHQDPGFLDLVVNKSPEVTRIYLPPDANCLLAVADRCLGETDVINVLVADKQSHLQYLSPEAALRHCERGIGLWDWASSDGDGEPEAVLACCGDVPTQEALAAVELLLTHFPDLRLRFVNVVDLFTLAPAEEHPHGLAERDYLSLFTADKPVVFNFHGYPWLIHRLAYRRPNHDRMHVRGYKEKGSITTPLELAMENEIDRYTLAIDILDRVPRLQVAGAHVKQALRERQQACREYAHTWGIDAPEITNWRWAGLKGR</sequence>
<gene>
    <name evidence="6" type="ORF">Azoinq_08670</name>
</gene>
<dbReference type="EMBL" id="CP064782">
    <property type="protein sequence ID" value="QWT47948.1"/>
    <property type="molecule type" value="Genomic_DNA"/>
</dbReference>
<dbReference type="NCBIfam" id="NF003617">
    <property type="entry name" value="PRK05261.1-2"/>
    <property type="match status" value="1"/>
</dbReference>
<dbReference type="InterPro" id="IPR018969">
    <property type="entry name" value="Xul5P/Fru6P_PKetolase_C"/>
</dbReference>
<dbReference type="Pfam" id="PF03894">
    <property type="entry name" value="XFP"/>
    <property type="match status" value="1"/>
</dbReference>
<keyword evidence="7" id="KW-1185">Reference proteome</keyword>
<dbReference type="GO" id="GO:0016832">
    <property type="term" value="F:aldehyde-lyase activity"/>
    <property type="evidence" value="ECO:0007669"/>
    <property type="project" value="UniProtKB-UniRule"/>
</dbReference>